<dbReference type="GO" id="GO:0003676">
    <property type="term" value="F:nucleic acid binding"/>
    <property type="evidence" value="ECO:0007669"/>
    <property type="project" value="InterPro"/>
</dbReference>
<evidence type="ECO:0000256" key="2">
    <source>
        <dbReference type="ARBA" id="ARBA00022737"/>
    </source>
</evidence>
<keyword evidence="9" id="KW-1185">Reference proteome</keyword>
<protein>
    <recommendedName>
        <fullName evidence="7">CCHC-type domain-containing protein</fullName>
    </recommendedName>
</protein>
<feature type="region of interest" description="Disordered" evidence="6">
    <location>
        <begin position="446"/>
        <end position="465"/>
    </location>
</feature>
<sequence length="465" mass="50773">MLFNDGGEAEKGYGGEYGSGEQAGGGGGGWWLQWWLLQLWRRRVQLGVFQFYNDPPTHCLIVMPRPNAQILQRHVHVSTVARKVTPRPTAPTLLLPVNSPVPVVSVNSKAIAQPTAQLHLLSFVATASRKVIQLLTARILARSSTMMSKNIEAEVAWANLIKQSKEGDFDDMKDEAMKYIKASPDATYPQLEKAFRNLDRKYSVSWRKSPKHSRPKEKENWPATPEENLERLADAGQPVDRGIPLCTRCNELGHISKHCSEEPGERERVQVQCYNCNEIGHRVRDCPIPREDKFACRNCKKSGHNSKECPEPRSAEGVECKNCNEIGHFSRDCPTGGGGDGGLCRNCNQPGHRAKDCTNERVIILSQLAIPVRNAQSLVIILAFSARTASRWVIPKVRCKEPVVEEDGAGDAAGYGGGYGDGQVTVDAGTYGGGAAIDEYAAPTSGGDDNWGAGGDEEVAAGAGW</sequence>
<dbReference type="SUPFAM" id="SSF57756">
    <property type="entry name" value="Retrovirus zinc finger-like domains"/>
    <property type="match status" value="2"/>
</dbReference>
<evidence type="ECO:0000256" key="6">
    <source>
        <dbReference type="SAM" id="MobiDB-lite"/>
    </source>
</evidence>
<dbReference type="EMBL" id="VICG01000014">
    <property type="protein sequence ID" value="KAA8564929.1"/>
    <property type="molecule type" value="Genomic_DNA"/>
</dbReference>
<comment type="caution">
    <text evidence="8">The sequence shown here is derived from an EMBL/GenBank/DDBJ whole genome shotgun (WGS) entry which is preliminary data.</text>
</comment>
<evidence type="ECO:0000259" key="7">
    <source>
        <dbReference type="PROSITE" id="PS50158"/>
    </source>
</evidence>
<dbReference type="SMART" id="SM00343">
    <property type="entry name" value="ZnF_C2HC"/>
    <property type="match status" value="5"/>
</dbReference>
<dbReference type="PANTHER" id="PTHR47103">
    <property type="entry name" value="DNA-BINDING PROTEIN"/>
    <property type="match status" value="1"/>
</dbReference>
<feature type="domain" description="CCHC-type" evidence="7">
    <location>
        <begin position="273"/>
        <end position="287"/>
    </location>
</feature>
<evidence type="ECO:0000313" key="8">
    <source>
        <dbReference type="EMBL" id="KAA8564929.1"/>
    </source>
</evidence>
<dbReference type="Proteomes" id="UP000322873">
    <property type="component" value="Unassembled WGS sequence"/>
</dbReference>
<feature type="domain" description="CCHC-type" evidence="7">
    <location>
        <begin position="296"/>
        <end position="311"/>
    </location>
</feature>
<reference evidence="8 9" key="1">
    <citation type="submission" date="2019-06" db="EMBL/GenBank/DDBJ databases">
        <title>Genome Sequence of the Brown Rot Fungal Pathogen Monilinia fructicola.</title>
        <authorList>
            <person name="De Miccolis Angelini R.M."/>
            <person name="Landi L."/>
            <person name="Abate D."/>
            <person name="Pollastro S."/>
            <person name="Romanazzi G."/>
            <person name="Faretra F."/>
        </authorList>
    </citation>
    <scope>NUCLEOTIDE SEQUENCE [LARGE SCALE GENOMIC DNA]</scope>
    <source>
        <strain evidence="8 9">Mfrc123</strain>
    </source>
</reference>
<evidence type="ECO:0000256" key="5">
    <source>
        <dbReference type="PROSITE-ProRule" id="PRU00047"/>
    </source>
</evidence>
<evidence type="ECO:0000256" key="4">
    <source>
        <dbReference type="ARBA" id="ARBA00022833"/>
    </source>
</evidence>
<organism evidence="8 9">
    <name type="scientific">Monilinia fructicola</name>
    <name type="common">Brown rot fungus</name>
    <name type="synonym">Ciboria fructicola</name>
    <dbReference type="NCBI Taxonomy" id="38448"/>
    <lineage>
        <taxon>Eukaryota</taxon>
        <taxon>Fungi</taxon>
        <taxon>Dikarya</taxon>
        <taxon>Ascomycota</taxon>
        <taxon>Pezizomycotina</taxon>
        <taxon>Leotiomycetes</taxon>
        <taxon>Helotiales</taxon>
        <taxon>Sclerotiniaceae</taxon>
        <taxon>Monilinia</taxon>
    </lineage>
</organism>
<name>A0A5M9JAL5_MONFR</name>
<gene>
    <name evidence="8" type="ORF">EYC84_010699</name>
</gene>
<feature type="domain" description="CCHC-type" evidence="7">
    <location>
        <begin position="344"/>
        <end position="359"/>
    </location>
</feature>
<dbReference type="PANTHER" id="PTHR47103:SF8">
    <property type="entry name" value="DNA-BINDING PROTEIN"/>
    <property type="match status" value="1"/>
</dbReference>
<evidence type="ECO:0000256" key="1">
    <source>
        <dbReference type="ARBA" id="ARBA00022723"/>
    </source>
</evidence>
<keyword evidence="2" id="KW-0677">Repeat</keyword>
<accession>A0A5M9JAL5</accession>
<feature type="domain" description="CCHC-type" evidence="7">
    <location>
        <begin position="246"/>
        <end position="261"/>
    </location>
</feature>
<dbReference type="InterPro" id="IPR036875">
    <property type="entry name" value="Znf_CCHC_sf"/>
</dbReference>
<dbReference type="GO" id="GO:0008270">
    <property type="term" value="F:zinc ion binding"/>
    <property type="evidence" value="ECO:0007669"/>
    <property type="project" value="UniProtKB-KW"/>
</dbReference>
<evidence type="ECO:0000313" key="9">
    <source>
        <dbReference type="Proteomes" id="UP000322873"/>
    </source>
</evidence>
<keyword evidence="4" id="KW-0862">Zinc</keyword>
<dbReference type="Pfam" id="PF00098">
    <property type="entry name" value="zf-CCHC"/>
    <property type="match status" value="4"/>
</dbReference>
<dbReference type="PROSITE" id="PS50158">
    <property type="entry name" value="ZF_CCHC"/>
    <property type="match status" value="5"/>
</dbReference>
<keyword evidence="3 5" id="KW-0863">Zinc-finger</keyword>
<keyword evidence="1" id="KW-0479">Metal-binding</keyword>
<dbReference type="AlphaFoldDB" id="A0A5M9JAL5"/>
<dbReference type="Gene3D" id="4.10.60.10">
    <property type="entry name" value="Zinc finger, CCHC-type"/>
    <property type="match status" value="2"/>
</dbReference>
<evidence type="ECO:0000256" key="3">
    <source>
        <dbReference type="ARBA" id="ARBA00022771"/>
    </source>
</evidence>
<proteinExistence type="predicted"/>
<dbReference type="VEuPathDB" id="FungiDB:MFRU_008g02210"/>
<dbReference type="InterPro" id="IPR001878">
    <property type="entry name" value="Znf_CCHC"/>
</dbReference>
<feature type="domain" description="CCHC-type" evidence="7">
    <location>
        <begin position="320"/>
        <end position="334"/>
    </location>
</feature>